<name>A0A0E9NAR5_SAICN</name>
<keyword evidence="2" id="KW-1185">Reference proteome</keyword>
<evidence type="ECO:0000313" key="1">
    <source>
        <dbReference type="EMBL" id="GAO46914.1"/>
    </source>
</evidence>
<comment type="caution">
    <text evidence="1">The sequence shown here is derived from an EMBL/GenBank/DDBJ whole genome shotgun (WGS) entry which is preliminary data.</text>
</comment>
<reference evidence="1 2" key="1">
    <citation type="journal article" date="2011" name="J. Gen. Appl. Microbiol.">
        <title>Draft genome sequencing of the enigmatic yeast Saitoella complicata.</title>
        <authorList>
            <person name="Nishida H."/>
            <person name="Hamamoto M."/>
            <person name="Sugiyama J."/>
        </authorList>
    </citation>
    <scope>NUCLEOTIDE SEQUENCE [LARGE SCALE GENOMIC DNA]</scope>
    <source>
        <strain evidence="1 2">NRRL Y-17804</strain>
    </source>
</reference>
<dbReference type="EMBL" id="BACD03000006">
    <property type="protein sequence ID" value="GAO46914.1"/>
    <property type="molecule type" value="Genomic_DNA"/>
</dbReference>
<protein>
    <submittedName>
        <fullName evidence="1">Uncharacterized protein</fullName>
    </submittedName>
</protein>
<reference evidence="1 2" key="2">
    <citation type="journal article" date="2014" name="J. Gen. Appl. Microbiol.">
        <title>The early diverging ascomycetous budding yeast Saitoella complicata has three histone deacetylases belonging to the Clr6, Hos2, and Rpd3 lineages.</title>
        <authorList>
            <person name="Nishida H."/>
            <person name="Matsumoto T."/>
            <person name="Kondo S."/>
            <person name="Hamamoto M."/>
            <person name="Yoshikawa H."/>
        </authorList>
    </citation>
    <scope>NUCLEOTIDE SEQUENCE [LARGE SCALE GENOMIC DNA]</scope>
    <source>
        <strain evidence="1 2">NRRL Y-17804</strain>
    </source>
</reference>
<organism evidence="1 2">
    <name type="scientific">Saitoella complicata (strain BCRC 22490 / CBS 7301 / JCM 7358 / NBRC 10748 / NRRL Y-17804)</name>
    <dbReference type="NCBI Taxonomy" id="698492"/>
    <lineage>
        <taxon>Eukaryota</taxon>
        <taxon>Fungi</taxon>
        <taxon>Dikarya</taxon>
        <taxon>Ascomycota</taxon>
        <taxon>Taphrinomycotina</taxon>
        <taxon>Taphrinomycotina incertae sedis</taxon>
        <taxon>Saitoella</taxon>
    </lineage>
</organism>
<evidence type="ECO:0000313" key="2">
    <source>
        <dbReference type="Proteomes" id="UP000033140"/>
    </source>
</evidence>
<dbReference type="AlphaFoldDB" id="A0A0E9NAR5"/>
<sequence>MSDVKLEKPNTGYLPLTRPEAPWQASIPIKPLMLGYLILLERSLHTCVHVHSLPLVQVFLVTRTLSHTDLASTTTCSVHSVPTRLKIRWVQANGMCYLRVWMSISPAPRTVGVFPSILLKTLSSSSGICYRINRDGDFNGHGWEDLLMTVDLH</sequence>
<dbReference type="Proteomes" id="UP000033140">
    <property type="component" value="Unassembled WGS sequence"/>
</dbReference>
<proteinExistence type="predicted"/>
<accession>A0A0E9NAR5</accession>
<reference evidence="1 2" key="3">
    <citation type="journal article" date="2015" name="Genome Announc.">
        <title>Draft Genome Sequence of the Archiascomycetous Yeast Saitoella complicata.</title>
        <authorList>
            <person name="Yamauchi K."/>
            <person name="Kondo S."/>
            <person name="Hamamoto M."/>
            <person name="Takahashi Y."/>
            <person name="Ogura Y."/>
            <person name="Hayashi T."/>
            <person name="Nishida H."/>
        </authorList>
    </citation>
    <scope>NUCLEOTIDE SEQUENCE [LARGE SCALE GENOMIC DNA]</scope>
    <source>
        <strain evidence="1 2">NRRL Y-17804</strain>
    </source>
</reference>
<gene>
    <name evidence="1" type="ORF">G7K_1132-t1</name>
</gene>